<dbReference type="EMBL" id="CP092881">
    <property type="protein sequence ID" value="UYV80676.1"/>
    <property type="molecule type" value="Genomic_DNA"/>
</dbReference>
<dbReference type="Proteomes" id="UP001235939">
    <property type="component" value="Chromosome 19"/>
</dbReference>
<dbReference type="Pfam" id="PF04321">
    <property type="entry name" value="RmlD_sub_bind"/>
    <property type="match status" value="1"/>
</dbReference>
<keyword evidence="9" id="KW-1185">Reference proteome</keyword>
<dbReference type="InterPro" id="IPR005913">
    <property type="entry name" value="dTDP_dehydrorham_reduct"/>
</dbReference>
<dbReference type="PANTHER" id="PTHR10491:SF4">
    <property type="entry name" value="METHIONINE ADENOSYLTRANSFERASE 2 SUBUNIT BETA"/>
    <property type="match status" value="1"/>
</dbReference>
<comment type="pathway">
    <text evidence="1">Amino-acid biosynthesis; S-adenosyl-L-methionine biosynthesis; S-adenosyl-L-methionine from L-methionine: step 1/1.</text>
</comment>
<evidence type="ECO:0000313" key="9">
    <source>
        <dbReference type="Proteomes" id="UP001235939"/>
    </source>
</evidence>
<organism evidence="8 9">
    <name type="scientific">Cordylochernes scorpioides</name>
    <dbReference type="NCBI Taxonomy" id="51811"/>
    <lineage>
        <taxon>Eukaryota</taxon>
        <taxon>Metazoa</taxon>
        <taxon>Ecdysozoa</taxon>
        <taxon>Arthropoda</taxon>
        <taxon>Chelicerata</taxon>
        <taxon>Arachnida</taxon>
        <taxon>Pseudoscorpiones</taxon>
        <taxon>Cheliferoidea</taxon>
        <taxon>Chernetidae</taxon>
        <taxon>Cordylochernes</taxon>
    </lineage>
</organism>
<evidence type="ECO:0000256" key="1">
    <source>
        <dbReference type="ARBA" id="ARBA00005224"/>
    </source>
</evidence>
<proteinExistence type="inferred from homology"/>
<evidence type="ECO:0000256" key="5">
    <source>
        <dbReference type="ARBA" id="ARBA00045998"/>
    </source>
</evidence>
<comment type="subunit">
    <text evidence="6">Heterotrimer; composed of a catalytic MAT2A homodimer that binds one regulatory MAT2B chain. Heterohexamer; composed of a central, catalytic MAT2A homotetramer flanked on either side by a regulatory MAT2B chain. NADP binding increases the affinity for MAT2A.</text>
</comment>
<dbReference type="SUPFAM" id="SSF51735">
    <property type="entry name" value="NAD(P)-binding Rossmann-fold domains"/>
    <property type="match status" value="1"/>
</dbReference>
<name>A0ABY6LHQ6_9ARAC</name>
<dbReference type="InterPro" id="IPR029903">
    <property type="entry name" value="RmlD-like-bd"/>
</dbReference>
<dbReference type="Gene3D" id="3.40.50.720">
    <property type="entry name" value="NAD(P)-binding Rossmann-like Domain"/>
    <property type="match status" value="1"/>
</dbReference>
<evidence type="ECO:0000259" key="7">
    <source>
        <dbReference type="Pfam" id="PF04321"/>
    </source>
</evidence>
<evidence type="ECO:0000256" key="4">
    <source>
        <dbReference type="ARBA" id="ARBA00029977"/>
    </source>
</evidence>
<evidence type="ECO:0000256" key="6">
    <source>
        <dbReference type="ARBA" id="ARBA00046786"/>
    </source>
</evidence>
<evidence type="ECO:0000256" key="3">
    <source>
        <dbReference type="ARBA" id="ARBA00021596"/>
    </source>
</evidence>
<comment type="similarity">
    <text evidence="2">Belongs to the dTDP-4-dehydrorhamnose reductase family. MAT2B subfamily.</text>
</comment>
<gene>
    <name evidence="8" type="ORF">LAZ67_19001350</name>
</gene>
<evidence type="ECO:0000313" key="8">
    <source>
        <dbReference type="EMBL" id="UYV80676.1"/>
    </source>
</evidence>
<protein>
    <recommendedName>
        <fullName evidence="3">Methionine adenosyltransferase 2 subunit beta</fullName>
    </recommendedName>
    <alternativeName>
        <fullName evidence="4">Methionine adenosyltransferase II beta</fullName>
    </alternativeName>
</protein>
<accession>A0ABY6LHQ6</accession>
<feature type="domain" description="RmlD-like substrate binding" evidence="7">
    <location>
        <begin position="3"/>
        <end position="295"/>
    </location>
</feature>
<dbReference type="PANTHER" id="PTHR10491">
    <property type="entry name" value="DTDP-4-DEHYDRORHAMNOSE REDUCTASE"/>
    <property type="match status" value="1"/>
</dbReference>
<comment type="function">
    <text evidence="5">Regulatory subunit of S-adenosylmethionine synthetase 2, an enzyme that catalyzes the formation of S-adenosylmethionine from methionine and ATP. Regulates MAT2A catalytic activity by changing its kinetic properties, increasing its affinity for L-methionine. Can bind NADP (in vitro).</text>
</comment>
<evidence type="ECO:0000256" key="2">
    <source>
        <dbReference type="ARBA" id="ARBA00008656"/>
    </source>
</evidence>
<dbReference type="CDD" id="cd05254">
    <property type="entry name" value="dTDP_HR_like_SDR_e"/>
    <property type="match status" value="1"/>
</dbReference>
<dbReference type="InterPro" id="IPR036291">
    <property type="entry name" value="NAD(P)-bd_dom_sf"/>
</dbReference>
<sequence>MPKVLITGASGLLGRAILRHFNQAGWATLGLAFSRAKEPLKKVDLTNKEEVRAVFENFKPDVVVHSAAERRPNKVEEDLEQSHRLNVDSSAHIAALAKESKAGLIFISTDYAFDGSNPPYAEDAPPNPINTYGKTKVAAEKVIIETYPEGSSILRVPVLYGDEEYLGESAVSVLAKLLLSPQPGSVSSYELRFPSHTSDVATVCLQLASRCVQDGGDTIRGIYHWCGDEGLTKWDMVQLMGTEFGKSTAHLTPCATPSPDVPRPRDTQLQRSRLEALGIGQHTPFQQGVRSTLAPFLLPAN</sequence>
<reference evidence="8 9" key="1">
    <citation type="submission" date="2022-01" db="EMBL/GenBank/DDBJ databases">
        <title>A chromosomal length assembly of Cordylochernes scorpioides.</title>
        <authorList>
            <person name="Zeh D."/>
            <person name="Zeh J."/>
        </authorList>
    </citation>
    <scope>NUCLEOTIDE SEQUENCE [LARGE SCALE GENOMIC DNA]</scope>
    <source>
        <strain evidence="8">IN4F17</strain>
        <tissue evidence="8">Whole Body</tissue>
    </source>
</reference>